<keyword evidence="3" id="KW-1185">Reference proteome</keyword>
<gene>
    <name evidence="2" type="ORF">PZE19_15175</name>
</gene>
<accession>A0ABT6FC55</accession>
<feature type="compositionally biased region" description="Low complexity" evidence="1">
    <location>
        <begin position="1075"/>
        <end position="1089"/>
    </location>
</feature>
<reference evidence="2 3" key="1">
    <citation type="submission" date="2023-03" db="EMBL/GenBank/DDBJ databases">
        <title>Paludisphaera mucosa sp. nov. a novel planctomycete from northern fen.</title>
        <authorList>
            <person name="Ivanova A."/>
        </authorList>
    </citation>
    <scope>NUCLEOTIDE SEQUENCE [LARGE SCALE GENOMIC DNA]</scope>
    <source>
        <strain evidence="2 3">Pla2</strain>
    </source>
</reference>
<name>A0ABT6FC55_9BACT</name>
<evidence type="ECO:0000313" key="3">
    <source>
        <dbReference type="Proteomes" id="UP001216907"/>
    </source>
</evidence>
<dbReference type="EMBL" id="JARRAG010000002">
    <property type="protein sequence ID" value="MDG3005129.1"/>
    <property type="molecule type" value="Genomic_DNA"/>
</dbReference>
<organism evidence="2 3">
    <name type="scientific">Paludisphaera mucosa</name>
    <dbReference type="NCBI Taxonomy" id="3030827"/>
    <lineage>
        <taxon>Bacteria</taxon>
        <taxon>Pseudomonadati</taxon>
        <taxon>Planctomycetota</taxon>
        <taxon>Planctomycetia</taxon>
        <taxon>Isosphaerales</taxon>
        <taxon>Isosphaeraceae</taxon>
        <taxon>Paludisphaera</taxon>
    </lineage>
</organism>
<feature type="compositionally biased region" description="Pro residues" evidence="1">
    <location>
        <begin position="1046"/>
        <end position="1057"/>
    </location>
</feature>
<evidence type="ECO:0000313" key="2">
    <source>
        <dbReference type="EMBL" id="MDG3005129.1"/>
    </source>
</evidence>
<comment type="caution">
    <text evidence="2">The sequence shown here is derived from an EMBL/GenBank/DDBJ whole genome shotgun (WGS) entry which is preliminary data.</text>
</comment>
<sequence>MRKNVLGGFGPAIVLAVLIGPTARDVGAQSAPGHWFGHDQEVDCSNIRTVEELAALIDRLDKELFRHGKVAVKSPDVWGQNRMTKYRSEFENQMKAEVDQFRLMLQAYQRRSDAAALTSATTIAAAVQPTARPARAGAAADSQTVTNTIQIPDTPGIPGGLVANANTLIGTSTGLLTGPAGFTNLANNAENREGIGLEPTIVLDQKARYLDHLSTLRRNNLGDDTTDLPGYGLYLLRMPVSLLPGAQSQKGKGASVTLQAKYEPTADLLPVTFRSVVILDASFQLKDMLTRALHGSVDLTLPNPATTSTPAPKPAPSRGFAPQALAPPAIGQVGSGSTPSQAAISPTELLDVYGGSNLETIKKELELDEKDWYHHDPSVLSWLFGEFATAYNFYRDGARRGDPLFDAAQVDRLGELAFQRRYAELKIERTTFLKALILRRTGTDLNDVSITEDDAKFQEKLDSIDVLTFGLMIQMYYLDRQIKFDMEVVSRRKGCACGEPWGLSLFEPDPSEDARSAFGAYVACKWPIHVFSLDPAVDQQNELDLFSRRSELQLALATAVASGQVNFQNATTYARRLETDLATINLNRTAVGFGAGDTTFGWRFYPRIQTPPTQNNVQRAVGLLWRGGPDLNYDLANRRIEPGPRECVAVVVAPNFVPQLRLTSVANWFDLNGHHMSQTMETTDMVRMGRKLQAARMAMDRICDAQTYPADQMQMLADRLDQLEALLPMRTHRVTLPFEGDLTASEIFSSSNAGLAPKLLTWYGEPQQNGGPSSIFIVGTGFSIHELKAVAGGVLVGDVELLSRNVLRIAIPAEARMIKTKADFDGKPRLVIDVHVATPNGVSNHLLIEADPAASAAPAAAEPKSAYTVSAKTPTLAIDYNLIKDGNGRFVARYGRPSPGTPNIKINWNAPTGAAPKQVLLTLLAHHRGGRIQIPLSDPLTLTASGGAYEITERDRGVIAAAYVDQLEGLDYFVPEANPLPALKMDQVLITPILPGDTHDVVQLEAEGALTISPNLVPDLPVDAGATGQGQVAPALSPTPAGVEDVPPPPRPEPNPASGPGGGGAATDLSPIPPGASAAPRIPRPIAAAARRDSSVKPTAAPASGSAPVRPPAIDAPARKPEGKTTVVAPAAERTSVLARIGLRRR</sequence>
<dbReference type="Proteomes" id="UP001216907">
    <property type="component" value="Unassembled WGS sequence"/>
</dbReference>
<evidence type="ECO:0008006" key="4">
    <source>
        <dbReference type="Google" id="ProtNLM"/>
    </source>
</evidence>
<feature type="region of interest" description="Disordered" evidence="1">
    <location>
        <begin position="1021"/>
        <end position="1127"/>
    </location>
</feature>
<proteinExistence type="predicted"/>
<evidence type="ECO:0000256" key="1">
    <source>
        <dbReference type="SAM" id="MobiDB-lite"/>
    </source>
</evidence>
<feature type="region of interest" description="Disordered" evidence="1">
    <location>
        <begin position="299"/>
        <end position="342"/>
    </location>
</feature>
<protein>
    <recommendedName>
        <fullName evidence="4">IPT/TIG domain-containing protein</fullName>
    </recommendedName>
</protein>
<dbReference type="RefSeq" id="WP_277861478.1">
    <property type="nucleotide sequence ID" value="NZ_JARRAG010000002.1"/>
</dbReference>